<dbReference type="EMBL" id="AY029372">
    <property type="protein sequence ID" value="AAK33128.1"/>
    <property type="molecule type" value="Genomic_DNA"/>
</dbReference>
<dbReference type="NCBIfam" id="NF005588">
    <property type="entry name" value="PRK07309.1"/>
    <property type="match status" value="1"/>
</dbReference>
<dbReference type="FunFam" id="3.40.640.10:FF:000033">
    <property type="entry name" value="Aspartate aminotransferase"/>
    <property type="match status" value="1"/>
</dbReference>
<evidence type="ECO:0000256" key="6">
    <source>
        <dbReference type="RuleBase" id="RU000481"/>
    </source>
</evidence>
<dbReference type="InterPro" id="IPR015422">
    <property type="entry name" value="PyrdxlP-dep_Trfase_small"/>
</dbReference>
<dbReference type="GO" id="GO:0008483">
    <property type="term" value="F:transaminase activity"/>
    <property type="evidence" value="ECO:0007669"/>
    <property type="project" value="UniProtKB-KW"/>
</dbReference>
<evidence type="ECO:0000259" key="7">
    <source>
        <dbReference type="Pfam" id="PF00155"/>
    </source>
</evidence>
<keyword evidence="4 6" id="KW-0808">Transferase</keyword>
<evidence type="ECO:0000313" key="8">
    <source>
        <dbReference type="EMBL" id="AAK33128.1"/>
    </source>
</evidence>
<dbReference type="InterPro" id="IPR050596">
    <property type="entry name" value="AspAT/PAT-like"/>
</dbReference>
<dbReference type="SUPFAM" id="SSF53383">
    <property type="entry name" value="PLP-dependent transferases"/>
    <property type="match status" value="1"/>
</dbReference>
<dbReference type="InterPro" id="IPR004839">
    <property type="entry name" value="Aminotransferase_I/II_large"/>
</dbReference>
<dbReference type="InterPro" id="IPR015421">
    <property type="entry name" value="PyrdxlP-dep_Trfase_major"/>
</dbReference>
<dbReference type="AlphaFoldDB" id="Q939K8"/>
<reference evidence="8" key="1">
    <citation type="submission" date="2001-04" db="EMBL/GenBank/DDBJ databases">
        <title>Characterization of an aromatic amino acid aminotransferase from Carnobacterium piscicola.</title>
        <authorList>
            <person name="Larrouture-Thiveyrat C."/>
            <person name="Montel M."/>
            <person name="Leroy-Setrin S."/>
        </authorList>
    </citation>
    <scope>NUCLEOTIDE SEQUENCE</scope>
    <source>
        <strain evidence="8">545</strain>
    </source>
</reference>
<gene>
    <name evidence="8" type="primary">araTCP</name>
</gene>
<protein>
    <recommendedName>
        <fullName evidence="6">Aminotransferase</fullName>
        <ecNumber evidence="6">2.6.1.-</ecNumber>
    </recommendedName>
</protein>
<dbReference type="Pfam" id="PF00155">
    <property type="entry name" value="Aminotran_1_2"/>
    <property type="match status" value="1"/>
</dbReference>
<name>Q939K8_CARML</name>
<evidence type="ECO:0000256" key="5">
    <source>
        <dbReference type="ARBA" id="ARBA00022898"/>
    </source>
</evidence>
<evidence type="ECO:0000256" key="3">
    <source>
        <dbReference type="ARBA" id="ARBA00022576"/>
    </source>
</evidence>
<dbReference type="Gene3D" id="3.90.1150.10">
    <property type="entry name" value="Aspartate Aminotransferase, domain 1"/>
    <property type="match status" value="1"/>
</dbReference>
<proteinExistence type="inferred from homology"/>
<dbReference type="Gene3D" id="3.40.640.10">
    <property type="entry name" value="Type I PLP-dependent aspartate aminotransferase-like (Major domain)"/>
    <property type="match status" value="1"/>
</dbReference>
<sequence length="393" mass="43379">MTVLSEKFNQQTYKIEVSDIRRFDERVSVIEDMLKLTLGEPDFNTPEHVKLAGISAIENNDSHYTGMAGDLELRKAVATFMQKKYQVSFAPENEILVTVGATEALSASLLAVLNPGDKIIVPTPIYPGYEPLITLARAEPIYIDTTSNGFVLTPEIIEAAMLEHGDQVKAIILNYPSNPTGVTYNREEVKAIADAVKKYSIFVISDEIYSELTYGETHVSIAEFARDQTILINGLSKSHAMTGWRIGFILAPQELIGQIVKVHQYLVTSATTMAQKAAIAALTAGADDALPMKIEYMKRRDFLYEKMKNLGFEIARPNGAFYIFAKIPDGYTQNSMNFCVDLAEKNKLAIIPGSAFGAAGEGFVRLSYAASMEKLELAMERLTAYMATNKPTP</sequence>
<keyword evidence="5" id="KW-0663">Pyridoxal phosphate</keyword>
<keyword evidence="3 6" id="KW-0032">Aminotransferase</keyword>
<dbReference type="PROSITE" id="PS00105">
    <property type="entry name" value="AA_TRANSFER_CLASS_1"/>
    <property type="match status" value="1"/>
</dbReference>
<evidence type="ECO:0000256" key="2">
    <source>
        <dbReference type="ARBA" id="ARBA00007441"/>
    </source>
</evidence>
<accession>Q939K8</accession>
<dbReference type="PANTHER" id="PTHR46383:SF4">
    <property type="entry name" value="AMINOTRANSFERASE"/>
    <property type="match status" value="1"/>
</dbReference>
<comment type="similarity">
    <text evidence="2 6">Belongs to the class-I pyridoxal-phosphate-dependent aminotransferase family.</text>
</comment>
<dbReference type="PRINTS" id="PR00753">
    <property type="entry name" value="ACCSYNTHASE"/>
</dbReference>
<feature type="domain" description="Aminotransferase class I/classII large" evidence="7">
    <location>
        <begin position="32"/>
        <end position="382"/>
    </location>
</feature>
<dbReference type="CDD" id="cd00609">
    <property type="entry name" value="AAT_like"/>
    <property type="match status" value="1"/>
</dbReference>
<dbReference type="EC" id="2.6.1.-" evidence="6"/>
<evidence type="ECO:0000256" key="1">
    <source>
        <dbReference type="ARBA" id="ARBA00001933"/>
    </source>
</evidence>
<evidence type="ECO:0000256" key="4">
    <source>
        <dbReference type="ARBA" id="ARBA00022679"/>
    </source>
</evidence>
<dbReference type="GO" id="GO:0006520">
    <property type="term" value="P:amino acid metabolic process"/>
    <property type="evidence" value="ECO:0007669"/>
    <property type="project" value="InterPro"/>
</dbReference>
<dbReference type="InterPro" id="IPR004838">
    <property type="entry name" value="NHTrfase_class1_PyrdxlP-BS"/>
</dbReference>
<comment type="cofactor">
    <cofactor evidence="1 6">
        <name>pyridoxal 5'-phosphate</name>
        <dbReference type="ChEBI" id="CHEBI:597326"/>
    </cofactor>
</comment>
<dbReference type="InterPro" id="IPR015424">
    <property type="entry name" value="PyrdxlP-dep_Trfase"/>
</dbReference>
<dbReference type="PANTHER" id="PTHR46383">
    <property type="entry name" value="ASPARTATE AMINOTRANSFERASE"/>
    <property type="match status" value="1"/>
</dbReference>
<dbReference type="GO" id="GO:0030170">
    <property type="term" value="F:pyridoxal phosphate binding"/>
    <property type="evidence" value="ECO:0007669"/>
    <property type="project" value="InterPro"/>
</dbReference>
<organism evidence="8">
    <name type="scientific">Carnobacterium maltaromaticum</name>
    <name type="common">Carnobacterium piscicola</name>
    <dbReference type="NCBI Taxonomy" id="2751"/>
    <lineage>
        <taxon>Bacteria</taxon>
        <taxon>Bacillati</taxon>
        <taxon>Bacillota</taxon>
        <taxon>Bacilli</taxon>
        <taxon>Lactobacillales</taxon>
        <taxon>Carnobacteriaceae</taxon>
        <taxon>Carnobacterium</taxon>
    </lineage>
</organism>